<sequence length="107" mass="12103">MNQARSIRSVLLGDLKASFVFKLYLVMYSYLLCSNYADGPNPQGSFRYGSINVTEIYVLRNKPPETIDGKRRATLSGISFVNPAIPIRLADQFKLKGVYKLDFYRAA</sequence>
<gene>
    <name evidence="1" type="ORF">V6N11_036357</name>
</gene>
<name>A0ABR2RAP4_9ROSI</name>
<dbReference type="EMBL" id="JBBPBN010000024">
    <property type="protein sequence ID" value="KAK9009833.1"/>
    <property type="molecule type" value="Genomic_DNA"/>
</dbReference>
<reference evidence="1 2" key="1">
    <citation type="journal article" date="2024" name="G3 (Bethesda)">
        <title>Genome assembly of Hibiscus sabdariffa L. provides insights into metabolisms of medicinal natural products.</title>
        <authorList>
            <person name="Kim T."/>
        </authorList>
    </citation>
    <scope>NUCLEOTIDE SEQUENCE [LARGE SCALE GENOMIC DNA]</scope>
    <source>
        <strain evidence="1">TK-2024</strain>
        <tissue evidence="1">Old leaves</tissue>
    </source>
</reference>
<evidence type="ECO:0000313" key="2">
    <source>
        <dbReference type="Proteomes" id="UP001396334"/>
    </source>
</evidence>
<comment type="caution">
    <text evidence="1">The sequence shown here is derived from an EMBL/GenBank/DDBJ whole genome shotgun (WGS) entry which is preliminary data.</text>
</comment>
<evidence type="ECO:0000313" key="1">
    <source>
        <dbReference type="EMBL" id="KAK9009833.1"/>
    </source>
</evidence>
<dbReference type="Proteomes" id="UP001396334">
    <property type="component" value="Unassembled WGS sequence"/>
</dbReference>
<proteinExistence type="predicted"/>
<protein>
    <submittedName>
        <fullName evidence="1">Uncharacterized protein</fullName>
    </submittedName>
</protein>
<organism evidence="1 2">
    <name type="scientific">Hibiscus sabdariffa</name>
    <name type="common">roselle</name>
    <dbReference type="NCBI Taxonomy" id="183260"/>
    <lineage>
        <taxon>Eukaryota</taxon>
        <taxon>Viridiplantae</taxon>
        <taxon>Streptophyta</taxon>
        <taxon>Embryophyta</taxon>
        <taxon>Tracheophyta</taxon>
        <taxon>Spermatophyta</taxon>
        <taxon>Magnoliopsida</taxon>
        <taxon>eudicotyledons</taxon>
        <taxon>Gunneridae</taxon>
        <taxon>Pentapetalae</taxon>
        <taxon>rosids</taxon>
        <taxon>malvids</taxon>
        <taxon>Malvales</taxon>
        <taxon>Malvaceae</taxon>
        <taxon>Malvoideae</taxon>
        <taxon>Hibiscus</taxon>
    </lineage>
</organism>
<keyword evidence="2" id="KW-1185">Reference proteome</keyword>
<accession>A0ABR2RAP4</accession>